<reference evidence="1 2" key="1">
    <citation type="submission" date="2020-04" db="EMBL/GenBank/DDBJ databases">
        <title>Genome sequencing of novel species.</title>
        <authorList>
            <person name="Heo J."/>
            <person name="Kim S.-J."/>
            <person name="Kim J.-S."/>
            <person name="Hong S.-B."/>
            <person name="Kwon S.-W."/>
        </authorList>
    </citation>
    <scope>NUCLEOTIDE SEQUENCE [LARGE SCALE GENOMIC DNA]</scope>
    <source>
        <strain evidence="1 2">CJU-R4</strain>
        <plasmid evidence="1 2">unnamed1</plasmid>
    </source>
</reference>
<dbReference type="NCBIfam" id="NF041200">
    <property type="entry name" value="mob_BfmA_Nterm"/>
    <property type="match status" value="1"/>
</dbReference>
<protein>
    <submittedName>
        <fullName evidence="1">Uncharacterized protein</fullName>
    </submittedName>
</protein>
<dbReference type="InterPro" id="IPR048012">
    <property type="entry name" value="BfmA-like_N"/>
</dbReference>
<dbReference type="Proteomes" id="UP000501128">
    <property type="component" value="Plasmid unnamed1"/>
</dbReference>
<dbReference type="AlphaFoldDB" id="A0A7L5DVC0"/>
<organism evidence="1 2">
    <name type="scientific">Spirosoma rhododendri</name>
    <dbReference type="NCBI Taxonomy" id="2728024"/>
    <lineage>
        <taxon>Bacteria</taxon>
        <taxon>Pseudomonadati</taxon>
        <taxon>Bacteroidota</taxon>
        <taxon>Cytophagia</taxon>
        <taxon>Cytophagales</taxon>
        <taxon>Cytophagaceae</taxon>
        <taxon>Spirosoma</taxon>
    </lineage>
</organism>
<evidence type="ECO:0000313" key="1">
    <source>
        <dbReference type="EMBL" id="QJD81552.1"/>
    </source>
</evidence>
<dbReference type="EMBL" id="CP051678">
    <property type="protein sequence ID" value="QJD81552.1"/>
    <property type="molecule type" value="Genomic_DNA"/>
</dbReference>
<dbReference type="KEGG" id="srho:HH216_24600"/>
<keyword evidence="2" id="KW-1185">Reference proteome</keyword>
<evidence type="ECO:0000313" key="2">
    <source>
        <dbReference type="Proteomes" id="UP000501128"/>
    </source>
</evidence>
<dbReference type="RefSeq" id="WP_169553570.1">
    <property type="nucleotide sequence ID" value="NZ_CP051678.1"/>
</dbReference>
<proteinExistence type="predicted"/>
<sequence>MEPNKEKDKQVLISVDLFSDFERMAESYGLTKKGLLEAMILYFKATKADPRNPKTDNPTDAIKALDKRLVSFIRQQENDLLRPINDDIKLLIQLVSQELPKTLRQGQIKTIGGALKPEFQTDRFRTVYEELIKKSN</sequence>
<accession>A0A7L5DVC0</accession>
<gene>
    <name evidence="1" type="ORF">HH216_24600</name>
</gene>
<name>A0A7L5DVC0_9BACT</name>
<keyword evidence="1" id="KW-0614">Plasmid</keyword>
<geneLocation type="plasmid" evidence="1 2">
    <name>unnamed1</name>
</geneLocation>